<proteinExistence type="predicted"/>
<accession>X1JQW4</accession>
<reference evidence="1" key="1">
    <citation type="journal article" date="2014" name="Front. Microbiol.">
        <title>High frequency of phylogenetically diverse reductive dehalogenase-homologous genes in deep subseafloor sedimentary metagenomes.</title>
        <authorList>
            <person name="Kawai M."/>
            <person name="Futagami T."/>
            <person name="Toyoda A."/>
            <person name="Takaki Y."/>
            <person name="Nishi S."/>
            <person name="Hori S."/>
            <person name="Arai W."/>
            <person name="Tsubouchi T."/>
            <person name="Morono Y."/>
            <person name="Uchiyama I."/>
            <person name="Ito T."/>
            <person name="Fujiyama A."/>
            <person name="Inagaki F."/>
            <person name="Takami H."/>
        </authorList>
    </citation>
    <scope>NUCLEOTIDE SEQUENCE</scope>
    <source>
        <strain evidence="1">Expedition CK06-06</strain>
    </source>
</reference>
<gene>
    <name evidence="1" type="ORF">S03H2_66433</name>
</gene>
<comment type="caution">
    <text evidence="1">The sequence shown here is derived from an EMBL/GenBank/DDBJ whole genome shotgun (WGS) entry which is preliminary data.</text>
</comment>
<protein>
    <submittedName>
        <fullName evidence="1">Uncharacterized protein</fullName>
    </submittedName>
</protein>
<name>X1JQW4_9ZZZZ</name>
<evidence type="ECO:0000313" key="1">
    <source>
        <dbReference type="EMBL" id="GAH80664.1"/>
    </source>
</evidence>
<organism evidence="1">
    <name type="scientific">marine sediment metagenome</name>
    <dbReference type="NCBI Taxonomy" id="412755"/>
    <lineage>
        <taxon>unclassified sequences</taxon>
        <taxon>metagenomes</taxon>
        <taxon>ecological metagenomes</taxon>
    </lineage>
</organism>
<dbReference type="AlphaFoldDB" id="X1JQW4"/>
<feature type="non-terminal residue" evidence="1">
    <location>
        <position position="1"/>
    </location>
</feature>
<dbReference type="EMBL" id="BARU01043375">
    <property type="protein sequence ID" value="GAH80664.1"/>
    <property type="molecule type" value="Genomic_DNA"/>
</dbReference>
<sequence length="185" mass="19377">TMDKFPSGATDPETPADKETFFNTTEKKFKRYETDNWVVMDRVEALTQIADGLITNAKIDDAAGIVKSKLAALEIEDSDVKAAAAIAMSKLTLAITDTEVAAAAGIAKDKLAPLAIVNADVDAAADIIKSKLAALDIVDADVSAITVTKVTGAVDGRAATTTGDKDVTAIGYDTATEEVIIDREE</sequence>